<evidence type="ECO:0000256" key="4">
    <source>
        <dbReference type="ARBA" id="ARBA00022490"/>
    </source>
</evidence>
<keyword evidence="4" id="KW-0963">Cytoplasm</keyword>
<keyword evidence="3" id="KW-0813">Transport</keyword>
<evidence type="ECO:0000256" key="5">
    <source>
        <dbReference type="ARBA" id="ARBA00022517"/>
    </source>
</evidence>
<accession>A0A6A6ECX8</accession>
<sequence>MAKVAKYKKKQAALHSRAARRAVSPSIDLDKSLKCARADSPSNASAKLHIVAAQSAGITKKLKSKPLKRAQRLRQIKGMEKWADAQDKLEVRVQRSAGKEKKVRERRKAWDEVNGEKKKARNAFEVLEEEGAAHRDRGWVSDEEMPEVDRGLGDDGLEAEVTGEVKELVVPASVPLPVVTAEEEELL</sequence>
<dbReference type="InterPro" id="IPR022784">
    <property type="entry name" value="Ribosome_bgen_Alb1"/>
</dbReference>
<dbReference type="PANTHER" id="PTHR28280">
    <property type="entry name" value="SHUTTLING PRE-60S FACTOR ECM1"/>
    <property type="match status" value="1"/>
</dbReference>
<dbReference type="Proteomes" id="UP000800200">
    <property type="component" value="Unassembled WGS sequence"/>
</dbReference>
<keyword evidence="5" id="KW-0690">Ribosome biogenesis</keyword>
<keyword evidence="6" id="KW-0539">Nucleus</keyword>
<evidence type="ECO:0000256" key="2">
    <source>
        <dbReference type="ARBA" id="ARBA00004496"/>
    </source>
</evidence>
<evidence type="ECO:0008006" key="10">
    <source>
        <dbReference type="Google" id="ProtNLM"/>
    </source>
</evidence>
<feature type="region of interest" description="Disordered" evidence="7">
    <location>
        <begin position="1"/>
        <end position="23"/>
    </location>
</feature>
<gene>
    <name evidence="8" type="ORF">K469DRAFT_564290</name>
</gene>
<feature type="region of interest" description="Disordered" evidence="7">
    <location>
        <begin position="135"/>
        <end position="155"/>
    </location>
</feature>
<reference evidence="8" key="1">
    <citation type="journal article" date="2020" name="Stud. Mycol.">
        <title>101 Dothideomycetes genomes: a test case for predicting lifestyles and emergence of pathogens.</title>
        <authorList>
            <person name="Haridas S."/>
            <person name="Albert R."/>
            <person name="Binder M."/>
            <person name="Bloem J."/>
            <person name="Labutti K."/>
            <person name="Salamov A."/>
            <person name="Andreopoulos B."/>
            <person name="Baker S."/>
            <person name="Barry K."/>
            <person name="Bills G."/>
            <person name="Bluhm B."/>
            <person name="Cannon C."/>
            <person name="Castanera R."/>
            <person name="Culley D."/>
            <person name="Daum C."/>
            <person name="Ezra D."/>
            <person name="Gonzalez J."/>
            <person name="Henrissat B."/>
            <person name="Kuo A."/>
            <person name="Liang C."/>
            <person name="Lipzen A."/>
            <person name="Lutzoni F."/>
            <person name="Magnuson J."/>
            <person name="Mondo S."/>
            <person name="Nolan M."/>
            <person name="Ohm R."/>
            <person name="Pangilinan J."/>
            <person name="Park H.-J."/>
            <person name="Ramirez L."/>
            <person name="Alfaro M."/>
            <person name="Sun H."/>
            <person name="Tritt A."/>
            <person name="Yoshinaga Y."/>
            <person name="Zwiers L.-H."/>
            <person name="Turgeon B."/>
            <person name="Goodwin S."/>
            <person name="Spatafora J."/>
            <person name="Crous P."/>
            <person name="Grigoriev I."/>
        </authorList>
    </citation>
    <scope>NUCLEOTIDE SEQUENCE</scope>
    <source>
        <strain evidence="8">CBS 207.26</strain>
    </source>
</reference>
<dbReference type="GO" id="GO:0000055">
    <property type="term" value="P:ribosomal large subunit export from nucleus"/>
    <property type="evidence" value="ECO:0007669"/>
    <property type="project" value="TreeGrafter"/>
</dbReference>
<dbReference type="OrthoDB" id="5304887at2759"/>
<dbReference type="PANTHER" id="PTHR28280:SF1">
    <property type="entry name" value="SHUTTLING PRE-60S FACTOR ECM1"/>
    <property type="match status" value="1"/>
</dbReference>
<protein>
    <recommendedName>
        <fullName evidence="10">Ribosome biogenesis protein Alb1</fullName>
    </recommendedName>
</protein>
<name>A0A6A6ECX8_9PEZI</name>
<evidence type="ECO:0000256" key="1">
    <source>
        <dbReference type="ARBA" id="ARBA00004123"/>
    </source>
</evidence>
<organism evidence="8 9">
    <name type="scientific">Zopfia rhizophila CBS 207.26</name>
    <dbReference type="NCBI Taxonomy" id="1314779"/>
    <lineage>
        <taxon>Eukaryota</taxon>
        <taxon>Fungi</taxon>
        <taxon>Dikarya</taxon>
        <taxon>Ascomycota</taxon>
        <taxon>Pezizomycotina</taxon>
        <taxon>Dothideomycetes</taxon>
        <taxon>Dothideomycetes incertae sedis</taxon>
        <taxon>Zopfiaceae</taxon>
        <taxon>Zopfia</taxon>
    </lineage>
</organism>
<keyword evidence="9" id="KW-1185">Reference proteome</keyword>
<dbReference type="GO" id="GO:0030687">
    <property type="term" value="C:preribosome, large subunit precursor"/>
    <property type="evidence" value="ECO:0007669"/>
    <property type="project" value="TreeGrafter"/>
</dbReference>
<dbReference type="GO" id="GO:0005737">
    <property type="term" value="C:cytoplasm"/>
    <property type="evidence" value="ECO:0007669"/>
    <property type="project" value="UniProtKB-SubCell"/>
</dbReference>
<dbReference type="Pfam" id="PF09135">
    <property type="entry name" value="Alb1"/>
    <property type="match status" value="1"/>
</dbReference>
<evidence type="ECO:0000313" key="8">
    <source>
        <dbReference type="EMBL" id="KAF2189053.1"/>
    </source>
</evidence>
<dbReference type="EMBL" id="ML994622">
    <property type="protein sequence ID" value="KAF2189053.1"/>
    <property type="molecule type" value="Genomic_DNA"/>
</dbReference>
<evidence type="ECO:0000256" key="7">
    <source>
        <dbReference type="SAM" id="MobiDB-lite"/>
    </source>
</evidence>
<dbReference type="InterPro" id="IPR053278">
    <property type="entry name" value="Pre-60S_factor_ECM1"/>
</dbReference>
<proteinExistence type="predicted"/>
<dbReference type="AlphaFoldDB" id="A0A6A6ECX8"/>
<comment type="subcellular location">
    <subcellularLocation>
        <location evidence="2">Cytoplasm</location>
    </subcellularLocation>
    <subcellularLocation>
        <location evidence="1">Nucleus</location>
    </subcellularLocation>
</comment>
<evidence type="ECO:0000256" key="6">
    <source>
        <dbReference type="ARBA" id="ARBA00023242"/>
    </source>
</evidence>
<dbReference type="GO" id="GO:0005730">
    <property type="term" value="C:nucleolus"/>
    <property type="evidence" value="ECO:0007669"/>
    <property type="project" value="TreeGrafter"/>
</dbReference>
<evidence type="ECO:0000256" key="3">
    <source>
        <dbReference type="ARBA" id="ARBA00022448"/>
    </source>
</evidence>
<evidence type="ECO:0000313" key="9">
    <source>
        <dbReference type="Proteomes" id="UP000800200"/>
    </source>
</evidence>
<feature type="compositionally biased region" description="Basic residues" evidence="7">
    <location>
        <begin position="1"/>
        <end position="20"/>
    </location>
</feature>